<dbReference type="PANTHER" id="PTHR37017:SF11">
    <property type="entry name" value="ESTERASE_LIPASE_THIOESTERASE DOMAIN-CONTAINING PROTEIN"/>
    <property type="match status" value="1"/>
</dbReference>
<proteinExistence type="predicted"/>
<dbReference type="InterPro" id="IPR029058">
    <property type="entry name" value="AB_hydrolase_fold"/>
</dbReference>
<reference evidence="3" key="1">
    <citation type="submission" date="2014-12" db="EMBL/GenBank/DDBJ databases">
        <title>Genome Sequence of Valsa Canker Pathogens Uncovers a Specific Adaption of Colonization on Woody Bark.</title>
        <authorList>
            <person name="Yin Z."/>
            <person name="Liu H."/>
            <person name="Gao X."/>
            <person name="Li Z."/>
            <person name="Song N."/>
            <person name="Ke X."/>
            <person name="Dai Q."/>
            <person name="Wu Y."/>
            <person name="Sun Y."/>
            <person name="Xu J.-R."/>
            <person name="Kang Z.K."/>
            <person name="Wang L."/>
            <person name="Huang L."/>
        </authorList>
    </citation>
    <scope>NUCLEOTIDE SEQUENCE [LARGE SCALE GENOMIC DNA]</scope>
    <source>
        <strain evidence="3">SXYL134</strain>
    </source>
</reference>
<dbReference type="InterPro" id="IPR052897">
    <property type="entry name" value="Sec-Metab_Biosynth_Hydrolase"/>
</dbReference>
<dbReference type="AlphaFoldDB" id="A0A194V4T8"/>
<dbReference type="Proteomes" id="UP000078576">
    <property type="component" value="Unassembled WGS sequence"/>
</dbReference>
<protein>
    <recommendedName>
        <fullName evidence="1">AB hydrolase-1 domain-containing protein</fullName>
    </recommendedName>
</protein>
<organism evidence="2 3">
    <name type="scientific">Cytospora mali</name>
    <name type="common">Apple Valsa canker fungus</name>
    <name type="synonym">Valsa mali</name>
    <dbReference type="NCBI Taxonomy" id="578113"/>
    <lineage>
        <taxon>Eukaryota</taxon>
        <taxon>Fungi</taxon>
        <taxon>Dikarya</taxon>
        <taxon>Ascomycota</taxon>
        <taxon>Pezizomycotina</taxon>
        <taxon>Sordariomycetes</taxon>
        <taxon>Sordariomycetidae</taxon>
        <taxon>Diaporthales</taxon>
        <taxon>Cytosporaceae</taxon>
        <taxon>Cytospora</taxon>
    </lineage>
</organism>
<evidence type="ECO:0000313" key="2">
    <source>
        <dbReference type="EMBL" id="KUI58952.1"/>
    </source>
</evidence>
<dbReference type="Pfam" id="PF12697">
    <property type="entry name" value="Abhydrolase_6"/>
    <property type="match status" value="1"/>
</dbReference>
<keyword evidence="3" id="KW-1185">Reference proteome</keyword>
<evidence type="ECO:0000259" key="1">
    <source>
        <dbReference type="Pfam" id="PF12697"/>
    </source>
</evidence>
<dbReference type="Gene3D" id="3.40.50.1820">
    <property type="entry name" value="alpha/beta hydrolase"/>
    <property type="match status" value="1"/>
</dbReference>
<dbReference type="OrthoDB" id="408373at2759"/>
<accession>A0A194V4T8</accession>
<evidence type="ECO:0000313" key="3">
    <source>
        <dbReference type="Proteomes" id="UP000078576"/>
    </source>
</evidence>
<dbReference type="PANTHER" id="PTHR37017">
    <property type="entry name" value="AB HYDROLASE-1 DOMAIN-CONTAINING PROTEIN-RELATED"/>
    <property type="match status" value="1"/>
</dbReference>
<sequence>MASNTSGTTFVLVPGAWHSASAFEPMAELLKTAGYNVKSIDLASCGSEPPVEDLEPDVHLISSAIEEAADEGQNVVVFMHSYGGIVGTESCRGLGKKEREASGKKGGVVELIYCCAFMPLPWFVLSDDGARISPGTPETIFYNDLSHVEAQKYIRTLKHHSYHCLKAKLTHPAYKYIHTTYLYCTKDNAIILPVQEKMVEDTRRMGAYVDTVTLEASHSPYLSMPDQVVAACCMAIGDSL</sequence>
<dbReference type="SUPFAM" id="SSF53474">
    <property type="entry name" value="alpha/beta-Hydrolases"/>
    <property type="match status" value="1"/>
</dbReference>
<dbReference type="EMBL" id="KN714722">
    <property type="protein sequence ID" value="KUI58952.1"/>
    <property type="molecule type" value="Genomic_DNA"/>
</dbReference>
<feature type="domain" description="AB hydrolase-1" evidence="1">
    <location>
        <begin position="10"/>
        <end position="231"/>
    </location>
</feature>
<gene>
    <name evidence="2" type="ORF">VP1G_06263</name>
</gene>
<name>A0A194V4T8_CYTMA</name>
<dbReference type="InterPro" id="IPR000073">
    <property type="entry name" value="AB_hydrolase_1"/>
</dbReference>
<dbReference type="STRING" id="694573.A0A194V4T8"/>